<comment type="caution">
    <text evidence="3">The sequence shown here is derived from an EMBL/GenBank/DDBJ whole genome shotgun (WGS) entry which is preliminary data.</text>
</comment>
<dbReference type="RefSeq" id="WP_143406775.1">
    <property type="nucleotide sequence ID" value="NZ_MRZU01000002.1"/>
</dbReference>
<keyword evidence="2" id="KW-1133">Transmembrane helix</keyword>
<evidence type="ECO:0000256" key="2">
    <source>
        <dbReference type="SAM" id="Phobius"/>
    </source>
</evidence>
<name>A0A1Y3GDB4_9EURY</name>
<keyword evidence="2" id="KW-0812">Transmembrane</keyword>
<evidence type="ECO:0000256" key="1">
    <source>
        <dbReference type="SAM" id="Coils"/>
    </source>
</evidence>
<organism evidence="3 4">
    <name type="scientific">Methanonatronarchaeum thermophilum</name>
    <dbReference type="NCBI Taxonomy" id="1927129"/>
    <lineage>
        <taxon>Archaea</taxon>
        <taxon>Methanobacteriati</taxon>
        <taxon>Methanobacteriota</taxon>
        <taxon>Methanonatronarchaeia</taxon>
        <taxon>Methanonatronarchaeales</taxon>
        <taxon>Methanonatronarchaeaceae</taxon>
        <taxon>Methanonatronarchaeum</taxon>
    </lineage>
</organism>
<dbReference type="AlphaFoldDB" id="A0A1Y3GDB4"/>
<dbReference type="EMBL" id="MRZU01000002">
    <property type="protein sequence ID" value="OUJ19389.1"/>
    <property type="molecule type" value="Genomic_DNA"/>
</dbReference>
<feature type="coiled-coil region" evidence="1">
    <location>
        <begin position="341"/>
        <end position="396"/>
    </location>
</feature>
<sequence>MKKPLFIIGILFLMILTIGAGTAIAETTDNELGTINGSVYLDQEHENTSIPNIDVTLHEYKQNDELNEVDTYNTTTNELGEYNFEDLNTSRFYQISSQHDNITYSSNMIEFDNETKTTENLTVHNSTDKTDDLIIAGQGHLVVIEKPDEGGLNIGEIIQFVNVGDKTFNGTLLLDIPQQAEILMTHPEMKTTDEGLELNQTETIKPGESSQFFVEYNLDVDIDEYQFEKEILYETQLLAILTEPDTINFGERTNLLESEQPVDMGETQYNALIAGASEEYGAVSIGDTVMVDLQEDSEIGLWVYLVVFGVILTSMVVYWKRDVLTSKINNSKTTGKTDGEKGILEQEKEEIFSKMDKLDKEHRNEEISDEEYRERMKELKKQAVDVMKKIEEKDKIK</sequence>
<proteinExistence type="predicted"/>
<evidence type="ECO:0000313" key="3">
    <source>
        <dbReference type="EMBL" id="OUJ19389.1"/>
    </source>
</evidence>
<dbReference type="Proteomes" id="UP000195137">
    <property type="component" value="Unassembled WGS sequence"/>
</dbReference>
<protein>
    <submittedName>
        <fullName evidence="3">Putative cell surface protein</fullName>
    </submittedName>
</protein>
<feature type="transmembrane region" description="Helical" evidence="2">
    <location>
        <begin position="299"/>
        <end position="319"/>
    </location>
</feature>
<evidence type="ECO:0000313" key="4">
    <source>
        <dbReference type="Proteomes" id="UP000195137"/>
    </source>
</evidence>
<keyword evidence="1" id="KW-0175">Coiled coil</keyword>
<gene>
    <name evidence="3" type="ORF">AMET1_0058</name>
</gene>
<accession>A0A1Y3GDB4</accession>
<reference evidence="3 4" key="1">
    <citation type="submission" date="2016-12" db="EMBL/GenBank/DDBJ databases">
        <title>Discovery of methanogenic haloarchaea.</title>
        <authorList>
            <person name="Sorokin D.Y."/>
            <person name="Makarova K.S."/>
            <person name="Abbas B."/>
            <person name="Ferrer M."/>
            <person name="Golyshin P.N."/>
        </authorList>
    </citation>
    <scope>NUCLEOTIDE SEQUENCE [LARGE SCALE GENOMIC DNA]</scope>
    <source>
        <strain evidence="3">AMET1</strain>
    </source>
</reference>
<keyword evidence="2" id="KW-0472">Membrane</keyword>
<keyword evidence="4" id="KW-1185">Reference proteome</keyword>